<sequence length="152" mass="16799">QTVLVKNRNKLINYTIRTNVWSEMTEKISRRLNCVKISTSNFGTKKCVVSIDSKEVFALSDPATEPVATKKPKFSSDAKLSWYDRVTGQDLTLFCPAQGFPCGLVPLYNLLEPVGSKAPAFTGTVKGVWMENQADTDVVLFCPAQGYPVPSF</sequence>
<keyword evidence="2" id="KW-1185">Reference proteome</keyword>
<evidence type="ECO:0000313" key="2">
    <source>
        <dbReference type="Proteomes" id="UP000752696"/>
    </source>
</evidence>
<evidence type="ECO:0000313" key="1">
    <source>
        <dbReference type="EMBL" id="CAD1475941.1"/>
    </source>
</evidence>
<accession>A0A6V7HAE4</accession>
<proteinExistence type="predicted"/>
<organism evidence="1 2">
    <name type="scientific">Heterotrigona itama</name>
    <dbReference type="NCBI Taxonomy" id="395501"/>
    <lineage>
        <taxon>Eukaryota</taxon>
        <taxon>Metazoa</taxon>
        <taxon>Ecdysozoa</taxon>
        <taxon>Arthropoda</taxon>
        <taxon>Hexapoda</taxon>
        <taxon>Insecta</taxon>
        <taxon>Pterygota</taxon>
        <taxon>Neoptera</taxon>
        <taxon>Endopterygota</taxon>
        <taxon>Hymenoptera</taxon>
        <taxon>Apocrita</taxon>
        <taxon>Aculeata</taxon>
        <taxon>Apoidea</taxon>
        <taxon>Anthophila</taxon>
        <taxon>Apidae</taxon>
        <taxon>Heterotrigona</taxon>
    </lineage>
</organism>
<feature type="non-terminal residue" evidence="1">
    <location>
        <position position="1"/>
    </location>
</feature>
<name>A0A6V7HAE4_9HYME</name>
<dbReference type="AlphaFoldDB" id="A0A6V7HAE4"/>
<dbReference type="EMBL" id="CAJDYZ010008924">
    <property type="protein sequence ID" value="CAD1475941.1"/>
    <property type="molecule type" value="Genomic_DNA"/>
</dbReference>
<comment type="caution">
    <text evidence="1">The sequence shown here is derived from an EMBL/GenBank/DDBJ whole genome shotgun (WGS) entry which is preliminary data.</text>
</comment>
<dbReference type="OrthoDB" id="7635214at2759"/>
<gene>
    <name evidence="1" type="ORF">MHI_LOCUS610342</name>
</gene>
<dbReference type="Proteomes" id="UP000752696">
    <property type="component" value="Unassembled WGS sequence"/>
</dbReference>
<protein>
    <submittedName>
        <fullName evidence="1">Uncharacterized protein</fullName>
    </submittedName>
</protein>
<reference evidence="1" key="1">
    <citation type="submission" date="2020-07" db="EMBL/GenBank/DDBJ databases">
        <authorList>
            <person name="Nazaruddin N."/>
        </authorList>
    </citation>
    <scope>NUCLEOTIDE SEQUENCE</scope>
</reference>
<feature type="non-terminal residue" evidence="1">
    <location>
        <position position="152"/>
    </location>
</feature>